<dbReference type="GO" id="GO:0032259">
    <property type="term" value="P:methylation"/>
    <property type="evidence" value="ECO:0007669"/>
    <property type="project" value="UniProtKB-KW"/>
</dbReference>
<dbReference type="Proteomes" id="UP000469559">
    <property type="component" value="Unassembled WGS sequence"/>
</dbReference>
<dbReference type="GO" id="GO:0008168">
    <property type="term" value="F:methyltransferase activity"/>
    <property type="evidence" value="ECO:0007669"/>
    <property type="project" value="UniProtKB-KW"/>
</dbReference>
<keyword evidence="2" id="KW-0808">Transferase</keyword>
<gene>
    <name evidence="5" type="ORF">LARI1_G008072</name>
</gene>
<comment type="caution">
    <text evidence="5">The sequence shown here is derived from an EMBL/GenBank/DDBJ whole genome shotgun (WGS) entry which is preliminary data.</text>
</comment>
<feature type="region of interest" description="Disordered" evidence="3">
    <location>
        <begin position="271"/>
        <end position="290"/>
    </location>
</feature>
<accession>A0A8T9B199</accession>
<dbReference type="InterPro" id="IPR053201">
    <property type="entry name" value="Flavunoidine_N-MTase"/>
</dbReference>
<proteinExistence type="predicted"/>
<feature type="domain" description="Post-SET" evidence="4">
    <location>
        <begin position="209"/>
        <end position="225"/>
    </location>
</feature>
<dbReference type="OrthoDB" id="5984008at2759"/>
<evidence type="ECO:0000256" key="1">
    <source>
        <dbReference type="ARBA" id="ARBA00022603"/>
    </source>
</evidence>
<keyword evidence="6" id="KW-1185">Reference proteome</keyword>
<evidence type="ECO:0000256" key="2">
    <source>
        <dbReference type="ARBA" id="ARBA00022679"/>
    </source>
</evidence>
<keyword evidence="1" id="KW-0489">Methyltransferase</keyword>
<sequence>MYPSIAEVLPRTRQSVSVPAYTRSISLPPSNRQTQTFIYSPSLSAVTPSLHTYISPTQLKQKENKHHQATKPKPVNTQPTPPYKKTKNASPNPLLVPTSHPDIQSVQFSTEKDFTTKSFSTIALPPFGFFAKLSFPPCTLADSATYATVQIGRETHMNLNSDLVYINHSCVPSVIFDTTSLSILAGPHGLQPNQELTFFYPSTEWDMAQGFSCFCGADTCRGYIGGAKQMGRGALEGVWLNAHIRELLEERERGCGDGAVDGQRAVDIPAQETNGNEKEKKNGDEIGNMNMNAKVNTNTNPKKDFDAMETALLASLQQAEMLVEAAKHALSTYVGQYGKLAQKGGVRENGVGSRELSGEMGGDTDELGVAGKRRGVTSREMSGEMGGDTVS</sequence>
<name>A0A8T9B199_9HELO</name>
<dbReference type="PROSITE" id="PS50868">
    <property type="entry name" value="POST_SET"/>
    <property type="match status" value="1"/>
</dbReference>
<evidence type="ECO:0000313" key="6">
    <source>
        <dbReference type="Proteomes" id="UP000469559"/>
    </source>
</evidence>
<feature type="compositionally biased region" description="Basic and acidic residues" evidence="3">
    <location>
        <begin position="275"/>
        <end position="284"/>
    </location>
</feature>
<evidence type="ECO:0000259" key="4">
    <source>
        <dbReference type="PROSITE" id="PS50868"/>
    </source>
</evidence>
<organism evidence="5 6">
    <name type="scientific">Lachnellula arida</name>
    <dbReference type="NCBI Taxonomy" id="1316785"/>
    <lineage>
        <taxon>Eukaryota</taxon>
        <taxon>Fungi</taxon>
        <taxon>Dikarya</taxon>
        <taxon>Ascomycota</taxon>
        <taxon>Pezizomycotina</taxon>
        <taxon>Leotiomycetes</taxon>
        <taxon>Helotiales</taxon>
        <taxon>Lachnaceae</taxon>
        <taxon>Lachnellula</taxon>
    </lineage>
</organism>
<dbReference type="PANTHER" id="PTHR12350">
    <property type="entry name" value="HISTONE-LYSINE N-METHYLTRANSFERASE-RELATED"/>
    <property type="match status" value="1"/>
</dbReference>
<evidence type="ECO:0000313" key="5">
    <source>
        <dbReference type="EMBL" id="TVY13387.1"/>
    </source>
</evidence>
<protein>
    <recommendedName>
        <fullName evidence="4">Post-SET domain-containing protein</fullName>
    </recommendedName>
</protein>
<reference evidence="5 6" key="1">
    <citation type="submission" date="2018-05" db="EMBL/GenBank/DDBJ databases">
        <title>Whole genome sequencing for identification of molecular markers to develop diagnostic detection tools for the regulated plant pathogen Lachnellula willkommii.</title>
        <authorList>
            <person name="Giroux E."/>
            <person name="Bilodeau G."/>
        </authorList>
    </citation>
    <scope>NUCLEOTIDE SEQUENCE [LARGE SCALE GENOMIC DNA]</scope>
    <source>
        <strain evidence="5 6">CBS 203.66</strain>
    </source>
</reference>
<evidence type="ECO:0000256" key="3">
    <source>
        <dbReference type="SAM" id="MobiDB-lite"/>
    </source>
</evidence>
<dbReference type="InterPro" id="IPR003616">
    <property type="entry name" value="Post-SET_dom"/>
</dbReference>
<feature type="region of interest" description="Disordered" evidence="3">
    <location>
        <begin position="348"/>
        <end position="391"/>
    </location>
</feature>
<dbReference type="Gene3D" id="2.170.270.10">
    <property type="entry name" value="SET domain"/>
    <property type="match status" value="1"/>
</dbReference>
<feature type="region of interest" description="Disordered" evidence="3">
    <location>
        <begin position="60"/>
        <end position="92"/>
    </location>
</feature>
<dbReference type="AlphaFoldDB" id="A0A8T9B199"/>
<dbReference type="EMBL" id="QGMF01000989">
    <property type="protein sequence ID" value="TVY13387.1"/>
    <property type="molecule type" value="Genomic_DNA"/>
</dbReference>
<dbReference type="SUPFAM" id="SSF82199">
    <property type="entry name" value="SET domain"/>
    <property type="match status" value="1"/>
</dbReference>
<dbReference type="InterPro" id="IPR046341">
    <property type="entry name" value="SET_dom_sf"/>
</dbReference>
<dbReference type="PANTHER" id="PTHR12350:SF19">
    <property type="entry name" value="SET DOMAIN-CONTAINING PROTEIN"/>
    <property type="match status" value="1"/>
</dbReference>